<keyword evidence="2" id="KW-1133">Transmembrane helix</keyword>
<dbReference type="RefSeq" id="WP_143027984.1">
    <property type="nucleotide sequence ID" value="NZ_FNET01000020.1"/>
</dbReference>
<keyword evidence="1" id="KW-0175">Coiled coil</keyword>
<dbReference type="AlphaFoldDB" id="A0A1G9SJF1"/>
<evidence type="ECO:0000256" key="2">
    <source>
        <dbReference type="SAM" id="Phobius"/>
    </source>
</evidence>
<feature type="coiled-coil region" evidence="1">
    <location>
        <begin position="152"/>
        <end position="189"/>
    </location>
</feature>
<keyword evidence="2" id="KW-0472">Membrane</keyword>
<organism evidence="3 4">
    <name type="scientific">Lentzea albidocapillata subsp. violacea</name>
    <dbReference type="NCBI Taxonomy" id="128104"/>
    <lineage>
        <taxon>Bacteria</taxon>
        <taxon>Bacillati</taxon>
        <taxon>Actinomycetota</taxon>
        <taxon>Actinomycetes</taxon>
        <taxon>Pseudonocardiales</taxon>
        <taxon>Pseudonocardiaceae</taxon>
        <taxon>Lentzea</taxon>
    </lineage>
</organism>
<feature type="transmembrane region" description="Helical" evidence="2">
    <location>
        <begin position="6"/>
        <end position="24"/>
    </location>
</feature>
<dbReference type="Proteomes" id="UP000199682">
    <property type="component" value="Unassembled WGS sequence"/>
</dbReference>
<dbReference type="EMBL" id="FNET01000020">
    <property type="protein sequence ID" value="SDM35616.1"/>
    <property type="molecule type" value="Genomic_DNA"/>
</dbReference>
<evidence type="ECO:0000313" key="4">
    <source>
        <dbReference type="Proteomes" id="UP000199682"/>
    </source>
</evidence>
<feature type="transmembrane region" description="Helical" evidence="2">
    <location>
        <begin position="67"/>
        <end position="85"/>
    </location>
</feature>
<evidence type="ECO:0000256" key="1">
    <source>
        <dbReference type="SAM" id="Coils"/>
    </source>
</evidence>
<reference evidence="4" key="1">
    <citation type="submission" date="2016-10" db="EMBL/GenBank/DDBJ databases">
        <authorList>
            <person name="Varghese N."/>
            <person name="Submissions S."/>
        </authorList>
    </citation>
    <scope>NUCLEOTIDE SEQUENCE [LARGE SCALE GENOMIC DNA]</scope>
    <source>
        <strain evidence="4">DSM 44796</strain>
    </source>
</reference>
<proteinExistence type="predicted"/>
<keyword evidence="2" id="KW-0812">Transmembrane</keyword>
<feature type="transmembrane region" description="Helical" evidence="2">
    <location>
        <begin position="129"/>
        <end position="149"/>
    </location>
</feature>
<gene>
    <name evidence="3" type="ORF">SAMN04488074_12084</name>
</gene>
<protein>
    <recommendedName>
        <fullName evidence="5">Pentapeptide repeat-containing protein</fullName>
    </recommendedName>
</protein>
<accession>A0A1G9SJF1</accession>
<feature type="transmembrane region" description="Helical" evidence="2">
    <location>
        <begin position="97"/>
        <end position="117"/>
    </location>
</feature>
<evidence type="ECO:0008006" key="5">
    <source>
        <dbReference type="Google" id="ProtNLM"/>
    </source>
</evidence>
<feature type="transmembrane region" description="Helical" evidence="2">
    <location>
        <begin position="36"/>
        <end position="55"/>
    </location>
</feature>
<evidence type="ECO:0000313" key="3">
    <source>
        <dbReference type="EMBL" id="SDM35616.1"/>
    </source>
</evidence>
<sequence>MEPWLTGIGGALALLTGTGIWIHWSRHQNRGFNKLATLATSLDALAATLLTTRWLIATTSQAAELRIIGSVAIACVLASISLWTLWGARSDKKSEMFALPAAFFTALTALLAVMLWLRMTEVTINRSEALKAGGLASGAIVALYALWLNDRRRKVEESRRDTEEERRIIEHKRQEVESAKAEHDRERVANEHFARAVELLGNDADQVRVGALHALSHLATTRSEYRQTVADIICAYLRRPMPTASHLLAPAEAEKQRGQISRERHVRATAERLLGQLTKESKSADTYLDLDLTDAVLQEFTLEECLIGGLIANGATFEKPASFLDSTFKSPVYLNGCKFENDLSISTCLFEHVLLMINTTIAKSLAISSVTFEWPTTLSHTQVGKSIRMHNVQFSRTLDLMLNSPVPDIEMTACSVSGGENPSVHPPDGYYAEVDSETGEITIYRP</sequence>
<name>A0A1G9SJF1_9PSEU</name>